<reference evidence="2 3" key="1">
    <citation type="submission" date="2015-07" db="EMBL/GenBank/DDBJ databases">
        <title>The genome of Pseudoloma neurophilia, a relevant intracellular parasite of the zebrafish.</title>
        <authorList>
            <person name="Ndikumana S."/>
            <person name="Pelin A."/>
            <person name="Sanders J."/>
            <person name="Corradi N."/>
        </authorList>
    </citation>
    <scope>NUCLEOTIDE SEQUENCE [LARGE SCALE GENOMIC DNA]</scope>
    <source>
        <strain evidence="2 3">MK1</strain>
    </source>
</reference>
<evidence type="ECO:0000313" key="3">
    <source>
        <dbReference type="Proteomes" id="UP000051530"/>
    </source>
</evidence>
<organism evidence="2 3">
    <name type="scientific">Pseudoloma neurophilia</name>
    <dbReference type="NCBI Taxonomy" id="146866"/>
    <lineage>
        <taxon>Eukaryota</taxon>
        <taxon>Fungi</taxon>
        <taxon>Fungi incertae sedis</taxon>
        <taxon>Microsporidia</taxon>
        <taxon>Pseudoloma</taxon>
    </lineage>
</organism>
<dbReference type="VEuPathDB" id="MicrosporidiaDB:M153_199000211"/>
<protein>
    <submittedName>
        <fullName evidence="2">Uncharacterized protein</fullName>
    </submittedName>
</protein>
<dbReference type="Proteomes" id="UP000051530">
    <property type="component" value="Unassembled WGS sequence"/>
</dbReference>
<comment type="caution">
    <text evidence="2">The sequence shown here is derived from an EMBL/GenBank/DDBJ whole genome shotgun (WGS) entry which is preliminary data.</text>
</comment>
<keyword evidence="3" id="KW-1185">Reference proteome</keyword>
<evidence type="ECO:0000256" key="1">
    <source>
        <dbReference type="SAM" id="MobiDB-lite"/>
    </source>
</evidence>
<feature type="compositionally biased region" description="Basic and acidic residues" evidence="1">
    <location>
        <begin position="143"/>
        <end position="189"/>
    </location>
</feature>
<name>A0A0R0M388_9MICR</name>
<evidence type="ECO:0000313" key="2">
    <source>
        <dbReference type="EMBL" id="KRH94597.1"/>
    </source>
</evidence>
<proteinExistence type="predicted"/>
<sequence length="189" mass="22185">MFWMFEIIKCSMKPLDYVREAAHPNISPRPTKLNDNRHPESNVNFYNLNQNEKFDQKPSNYDRYMAITQLINAALSDHAEIRMDKLKMMNEDMEDLREAIKENEIVSNPNDLTQKPLNVVNWLANDNSEEKELDQELSEEVEEKLLKSEQAAVHEAKNKEGRYMAERRNTRNADNRSIQEARSLLDVDS</sequence>
<dbReference type="AlphaFoldDB" id="A0A0R0M388"/>
<feature type="region of interest" description="Disordered" evidence="1">
    <location>
        <begin position="138"/>
        <end position="189"/>
    </location>
</feature>
<gene>
    <name evidence="2" type="ORF">M153_199000211</name>
</gene>
<dbReference type="EMBL" id="LGUB01000052">
    <property type="protein sequence ID" value="KRH94597.1"/>
    <property type="molecule type" value="Genomic_DNA"/>
</dbReference>
<accession>A0A0R0M388</accession>